<dbReference type="KEGG" id="hfv:R50_0822"/>
<evidence type="ECO:0000256" key="1">
    <source>
        <dbReference type="ARBA" id="ARBA00004370"/>
    </source>
</evidence>
<dbReference type="Gene3D" id="3.40.50.2000">
    <property type="entry name" value="Glycogen Phosphorylase B"/>
    <property type="match status" value="1"/>
</dbReference>
<dbReference type="Proteomes" id="UP000503399">
    <property type="component" value="Chromosome"/>
</dbReference>
<reference evidence="7 8" key="1">
    <citation type="submission" date="2020-02" db="EMBL/GenBank/DDBJ databases">
        <authorList>
            <person name="Hogendoorn C."/>
        </authorList>
    </citation>
    <scope>NUCLEOTIDE SEQUENCE [LARGE SCALE GENOMIC DNA]</scope>
    <source>
        <strain evidence="7">R501</strain>
    </source>
</reference>
<dbReference type="SUPFAM" id="SSF53756">
    <property type="entry name" value="UDP-Glycosyltransferase/glycogen phosphorylase"/>
    <property type="match status" value="1"/>
</dbReference>
<dbReference type="GO" id="GO:0016758">
    <property type="term" value="F:hexosyltransferase activity"/>
    <property type="evidence" value="ECO:0007669"/>
    <property type="project" value="InterPro"/>
</dbReference>
<dbReference type="PANTHER" id="PTHR43025:SF3">
    <property type="entry name" value="MONOGALACTOSYLDIACYLGLYCEROL SYNTHASE 1, CHLOROPLASTIC"/>
    <property type="match status" value="1"/>
</dbReference>
<accession>A0A6F8ZEN3</accession>
<keyword evidence="4" id="KW-0808">Transferase</keyword>
<gene>
    <name evidence="7" type="ORF">R50_0822</name>
</gene>
<feature type="domain" description="Diacylglycerol glucosyltransferase N-terminal" evidence="6">
    <location>
        <begin position="44"/>
        <end position="209"/>
    </location>
</feature>
<evidence type="ECO:0000256" key="3">
    <source>
        <dbReference type="ARBA" id="ARBA00022676"/>
    </source>
</evidence>
<comment type="subcellular location">
    <subcellularLocation>
        <location evidence="1">Membrane</location>
    </subcellularLocation>
</comment>
<dbReference type="GO" id="GO:0009247">
    <property type="term" value="P:glycolipid biosynthetic process"/>
    <property type="evidence" value="ECO:0007669"/>
    <property type="project" value="InterPro"/>
</dbReference>
<dbReference type="Pfam" id="PF06925">
    <property type="entry name" value="MGDG_synth"/>
    <property type="match status" value="1"/>
</dbReference>
<protein>
    <submittedName>
        <fullName evidence="7">Galactosyldiacylglycerol synthase</fullName>
    </submittedName>
</protein>
<evidence type="ECO:0000313" key="7">
    <source>
        <dbReference type="EMBL" id="CAB1128328.1"/>
    </source>
</evidence>
<evidence type="ECO:0000259" key="6">
    <source>
        <dbReference type="Pfam" id="PF06925"/>
    </source>
</evidence>
<dbReference type="InterPro" id="IPR050519">
    <property type="entry name" value="Glycosyltransf_28_UgtP"/>
</dbReference>
<name>A0A6F8ZEN3_9FIRM</name>
<dbReference type="EMBL" id="LR778114">
    <property type="protein sequence ID" value="CAB1128328.1"/>
    <property type="molecule type" value="Genomic_DNA"/>
</dbReference>
<sequence>METDWSASTRQLAEWVDWLPDHHQATLAMRPDVLILAARFGEGHMRAAKAVALQLLRAHPDLRLGLLDYYRFVNPPLDHTIRWAYMSSVRFAPRLWRWFYTSTQRIDPEGPTQTWINHIGMGRFWEAVRVHPPRVIVSTFPTAAGVVSTLKQQGRLGSANYVVITDYSVHSQWIHPAVDRYFVGSEDVARGLAGRGVPEERITVSGIPVDERFREPVDVAAVRRTLALGEEPLVLFMGGSYMPPSVFVKVLRAIDSVPAPFTLLVGAGHERARRQEAEAVAQGARHRMLVRGFVNNVHELMAAAQVLITKAGGLTTTEALCVGLPTIIYRPIPGQEDANALFLTRHGAGLRARSAEEVGLLLHDLLTHPARLAHMAERSRALGHPEAAATVAAAVWDAFSRNAAHVGA</sequence>
<evidence type="ECO:0000256" key="4">
    <source>
        <dbReference type="ARBA" id="ARBA00022679"/>
    </source>
</evidence>
<comment type="similarity">
    <text evidence="2">Belongs to the glycosyltransferase 28 family.</text>
</comment>
<evidence type="ECO:0000256" key="2">
    <source>
        <dbReference type="ARBA" id="ARBA00006962"/>
    </source>
</evidence>
<evidence type="ECO:0000259" key="5">
    <source>
        <dbReference type="Pfam" id="PF04101"/>
    </source>
</evidence>
<evidence type="ECO:0000313" key="8">
    <source>
        <dbReference type="Proteomes" id="UP000503399"/>
    </source>
</evidence>
<organism evidence="7 8">
    <name type="scientific">Candidatus Hydrogenisulfobacillus filiaventi</name>
    <dbReference type="NCBI Taxonomy" id="2707344"/>
    <lineage>
        <taxon>Bacteria</taxon>
        <taxon>Bacillati</taxon>
        <taxon>Bacillota</taxon>
        <taxon>Clostridia</taxon>
        <taxon>Eubacteriales</taxon>
        <taxon>Clostridiales Family XVII. Incertae Sedis</taxon>
        <taxon>Candidatus Hydrogenisulfobacillus</taxon>
    </lineage>
</organism>
<dbReference type="InterPro" id="IPR009695">
    <property type="entry name" value="Diacylglyc_glucosyltr_N"/>
</dbReference>
<proteinExistence type="inferred from homology"/>
<dbReference type="GO" id="GO:0016020">
    <property type="term" value="C:membrane"/>
    <property type="evidence" value="ECO:0007669"/>
    <property type="project" value="UniProtKB-SubCell"/>
</dbReference>
<dbReference type="InterPro" id="IPR007235">
    <property type="entry name" value="Glyco_trans_28_C"/>
</dbReference>
<feature type="domain" description="Glycosyl transferase family 28 C-terminal" evidence="5">
    <location>
        <begin position="261"/>
        <end position="388"/>
    </location>
</feature>
<dbReference type="Pfam" id="PF04101">
    <property type="entry name" value="Glyco_tran_28_C"/>
    <property type="match status" value="1"/>
</dbReference>
<keyword evidence="8" id="KW-1185">Reference proteome</keyword>
<dbReference type="AlphaFoldDB" id="A0A6F8ZEN3"/>
<dbReference type="PANTHER" id="PTHR43025">
    <property type="entry name" value="MONOGALACTOSYLDIACYLGLYCEROL SYNTHASE"/>
    <property type="match status" value="1"/>
</dbReference>
<keyword evidence="3" id="KW-0328">Glycosyltransferase</keyword>